<dbReference type="AlphaFoldDB" id="A0A819RG05"/>
<accession>A0A819RG05</accession>
<dbReference type="EMBL" id="CAJOAZ010004052">
    <property type="protein sequence ID" value="CAF4041590.1"/>
    <property type="molecule type" value="Genomic_DNA"/>
</dbReference>
<organism evidence="1 2">
    <name type="scientific">Adineta steineri</name>
    <dbReference type="NCBI Taxonomy" id="433720"/>
    <lineage>
        <taxon>Eukaryota</taxon>
        <taxon>Metazoa</taxon>
        <taxon>Spiralia</taxon>
        <taxon>Gnathifera</taxon>
        <taxon>Rotifera</taxon>
        <taxon>Eurotatoria</taxon>
        <taxon>Bdelloidea</taxon>
        <taxon>Adinetida</taxon>
        <taxon>Adinetidae</taxon>
        <taxon>Adineta</taxon>
    </lineage>
</organism>
<feature type="non-terminal residue" evidence="1">
    <location>
        <position position="211"/>
    </location>
</feature>
<reference evidence="1" key="1">
    <citation type="submission" date="2021-02" db="EMBL/GenBank/DDBJ databases">
        <authorList>
            <person name="Nowell W R."/>
        </authorList>
    </citation>
    <scope>NUCLEOTIDE SEQUENCE</scope>
</reference>
<name>A0A819RG05_9BILA</name>
<proteinExistence type="predicted"/>
<dbReference type="Gene3D" id="2.120.10.30">
    <property type="entry name" value="TolB, C-terminal domain"/>
    <property type="match status" value="1"/>
</dbReference>
<evidence type="ECO:0000313" key="1">
    <source>
        <dbReference type="EMBL" id="CAF4041590.1"/>
    </source>
</evidence>
<evidence type="ECO:0000313" key="2">
    <source>
        <dbReference type="Proteomes" id="UP000663844"/>
    </source>
</evidence>
<gene>
    <name evidence="1" type="ORF">OXD698_LOCUS31959</name>
</gene>
<protein>
    <recommendedName>
        <fullName evidence="3">NHL repeat containing protein</fullName>
    </recommendedName>
</protein>
<comment type="caution">
    <text evidence="1">The sequence shown here is derived from an EMBL/GenBank/DDBJ whole genome shotgun (WGS) entry which is preliminary data.</text>
</comment>
<dbReference type="InterPro" id="IPR011042">
    <property type="entry name" value="6-blade_b-propeller_TolB-like"/>
</dbReference>
<sequence>MEFENPLIYKSRDEDIELATKRTTAYDASLECISVTGDTNNIIPYDPSQPRSLITIISITIWVTFIKKAKTTINTTIMNEKIHFLQNSYSKKYNFQILYSFHYFPGPKFNKWKQNAITVAGGNGEGQELNQLDSPYGIFIDKKTTIFIADNHNDRIVEWNWDAKEGQIIAGGNEQGNQMNQLNGPTSVIVNQQNYSLIITDSGNRRVIQWV</sequence>
<dbReference type="Proteomes" id="UP000663844">
    <property type="component" value="Unassembled WGS sequence"/>
</dbReference>
<evidence type="ECO:0008006" key="3">
    <source>
        <dbReference type="Google" id="ProtNLM"/>
    </source>
</evidence>
<dbReference type="SUPFAM" id="SSF101898">
    <property type="entry name" value="NHL repeat"/>
    <property type="match status" value="1"/>
</dbReference>